<dbReference type="AlphaFoldDB" id="A0A0A9CUA6"/>
<accession>A0A0A9CUA6</accession>
<proteinExistence type="predicted"/>
<reference evidence="1" key="1">
    <citation type="submission" date="2014-09" db="EMBL/GenBank/DDBJ databases">
        <authorList>
            <person name="Magalhaes I.L.F."/>
            <person name="Oliveira U."/>
            <person name="Santos F.R."/>
            <person name="Vidigal T.H.D.A."/>
            <person name="Brescovit A.D."/>
            <person name="Santos A.J."/>
        </authorList>
    </citation>
    <scope>NUCLEOTIDE SEQUENCE</scope>
    <source>
        <tissue evidence="1">Shoot tissue taken approximately 20 cm above the soil surface</tissue>
    </source>
</reference>
<protein>
    <submittedName>
        <fullName evidence="1">Cl3036_1</fullName>
    </submittedName>
</protein>
<sequence length="49" mass="5636">MISVIVNHLLERENKFIPAWNLDGILLSNQYAYDMAQSVSHIPILDCSY</sequence>
<reference evidence="1" key="2">
    <citation type="journal article" date="2015" name="Data Brief">
        <title>Shoot transcriptome of the giant reed, Arundo donax.</title>
        <authorList>
            <person name="Barrero R.A."/>
            <person name="Guerrero F.D."/>
            <person name="Moolhuijzen P."/>
            <person name="Goolsby J.A."/>
            <person name="Tidwell J."/>
            <person name="Bellgard S.E."/>
            <person name="Bellgard M.I."/>
        </authorList>
    </citation>
    <scope>NUCLEOTIDE SEQUENCE</scope>
    <source>
        <tissue evidence="1">Shoot tissue taken approximately 20 cm above the soil surface</tissue>
    </source>
</reference>
<organism evidence="1">
    <name type="scientific">Arundo donax</name>
    <name type="common">Giant reed</name>
    <name type="synonym">Donax arundinaceus</name>
    <dbReference type="NCBI Taxonomy" id="35708"/>
    <lineage>
        <taxon>Eukaryota</taxon>
        <taxon>Viridiplantae</taxon>
        <taxon>Streptophyta</taxon>
        <taxon>Embryophyta</taxon>
        <taxon>Tracheophyta</taxon>
        <taxon>Spermatophyta</taxon>
        <taxon>Magnoliopsida</taxon>
        <taxon>Liliopsida</taxon>
        <taxon>Poales</taxon>
        <taxon>Poaceae</taxon>
        <taxon>PACMAD clade</taxon>
        <taxon>Arundinoideae</taxon>
        <taxon>Arundineae</taxon>
        <taxon>Arundo</taxon>
    </lineage>
</organism>
<dbReference type="EMBL" id="GBRH01220915">
    <property type="protein sequence ID" value="JAD76980.1"/>
    <property type="molecule type" value="Transcribed_RNA"/>
</dbReference>
<name>A0A0A9CUA6_ARUDO</name>
<evidence type="ECO:0000313" key="1">
    <source>
        <dbReference type="EMBL" id="JAD76980.1"/>
    </source>
</evidence>